<keyword evidence="1" id="KW-0812">Transmembrane</keyword>
<keyword evidence="1" id="KW-0472">Membrane</keyword>
<sequence>MDAFLVLDLGVDVIDGIGAPNLESYGLAGEGFEEDLHIGDLSRKIKRFSEQQMILIDEIGREEYIGPNILPQEPDFLLNLNRELSSSILILLLKESNLVTNFQPLTPNKMKPALCKHRFIILTCLPFGAAELHLLVLVLELQINKMRRPVEAWKKKTLKKCVGTANLQATSVRVSFFIASLELSFSH</sequence>
<dbReference type="AlphaFoldDB" id="A0A6A6L0L4"/>
<dbReference type="Proteomes" id="UP000467840">
    <property type="component" value="Chromosome 7"/>
</dbReference>
<gene>
    <name evidence="2" type="ORF">GH714_005124</name>
</gene>
<evidence type="ECO:0000256" key="1">
    <source>
        <dbReference type="SAM" id="Phobius"/>
    </source>
</evidence>
<proteinExistence type="predicted"/>
<name>A0A6A6L0L4_HEVBR</name>
<keyword evidence="1" id="KW-1133">Transmembrane helix</keyword>
<accession>A0A6A6L0L4</accession>
<protein>
    <submittedName>
        <fullName evidence="2">Uncharacterized protein</fullName>
    </submittedName>
</protein>
<organism evidence="2 3">
    <name type="scientific">Hevea brasiliensis</name>
    <name type="common">Para rubber tree</name>
    <name type="synonym">Siphonia brasiliensis</name>
    <dbReference type="NCBI Taxonomy" id="3981"/>
    <lineage>
        <taxon>Eukaryota</taxon>
        <taxon>Viridiplantae</taxon>
        <taxon>Streptophyta</taxon>
        <taxon>Embryophyta</taxon>
        <taxon>Tracheophyta</taxon>
        <taxon>Spermatophyta</taxon>
        <taxon>Magnoliopsida</taxon>
        <taxon>eudicotyledons</taxon>
        <taxon>Gunneridae</taxon>
        <taxon>Pentapetalae</taxon>
        <taxon>rosids</taxon>
        <taxon>fabids</taxon>
        <taxon>Malpighiales</taxon>
        <taxon>Euphorbiaceae</taxon>
        <taxon>Crotonoideae</taxon>
        <taxon>Micrandreae</taxon>
        <taxon>Hevea</taxon>
    </lineage>
</organism>
<dbReference type="EMBL" id="JAAGAX010000013">
    <property type="protein sequence ID" value="KAF2293856.1"/>
    <property type="molecule type" value="Genomic_DNA"/>
</dbReference>
<keyword evidence="3" id="KW-1185">Reference proteome</keyword>
<reference evidence="2 3" key="1">
    <citation type="journal article" date="2020" name="Mol. Plant">
        <title>The Chromosome-Based Rubber Tree Genome Provides New Insights into Spurge Genome Evolution and Rubber Biosynthesis.</title>
        <authorList>
            <person name="Liu J."/>
            <person name="Shi C."/>
            <person name="Shi C.C."/>
            <person name="Li W."/>
            <person name="Zhang Q.J."/>
            <person name="Zhang Y."/>
            <person name="Li K."/>
            <person name="Lu H.F."/>
            <person name="Shi C."/>
            <person name="Zhu S.T."/>
            <person name="Xiao Z.Y."/>
            <person name="Nan H."/>
            <person name="Yue Y."/>
            <person name="Zhu X.G."/>
            <person name="Wu Y."/>
            <person name="Hong X.N."/>
            <person name="Fan G.Y."/>
            <person name="Tong Y."/>
            <person name="Zhang D."/>
            <person name="Mao C.L."/>
            <person name="Liu Y.L."/>
            <person name="Hao S.J."/>
            <person name="Liu W.Q."/>
            <person name="Lv M.Q."/>
            <person name="Zhang H.B."/>
            <person name="Liu Y."/>
            <person name="Hu-Tang G.R."/>
            <person name="Wang J.P."/>
            <person name="Wang J.H."/>
            <person name="Sun Y.H."/>
            <person name="Ni S.B."/>
            <person name="Chen W.B."/>
            <person name="Zhang X.C."/>
            <person name="Jiao Y.N."/>
            <person name="Eichler E.E."/>
            <person name="Li G.H."/>
            <person name="Liu X."/>
            <person name="Gao L.Z."/>
        </authorList>
    </citation>
    <scope>NUCLEOTIDE SEQUENCE [LARGE SCALE GENOMIC DNA]</scope>
    <source>
        <strain evidence="3">cv. GT1</strain>
        <tissue evidence="2">Leaf</tissue>
    </source>
</reference>
<evidence type="ECO:0000313" key="3">
    <source>
        <dbReference type="Proteomes" id="UP000467840"/>
    </source>
</evidence>
<comment type="caution">
    <text evidence="2">The sequence shown here is derived from an EMBL/GenBank/DDBJ whole genome shotgun (WGS) entry which is preliminary data.</text>
</comment>
<feature type="transmembrane region" description="Helical" evidence="1">
    <location>
        <begin position="119"/>
        <end position="139"/>
    </location>
</feature>
<evidence type="ECO:0000313" key="2">
    <source>
        <dbReference type="EMBL" id="KAF2293856.1"/>
    </source>
</evidence>